<organism evidence="1 2">
    <name type="scientific">Cellulosilyticum lentocellum (strain ATCC 49066 / DSM 5427 / NCIMB 11756 / RHM5)</name>
    <name type="common">Clostridium lentocellum</name>
    <dbReference type="NCBI Taxonomy" id="642492"/>
    <lineage>
        <taxon>Bacteria</taxon>
        <taxon>Bacillati</taxon>
        <taxon>Bacillota</taxon>
        <taxon>Clostridia</taxon>
        <taxon>Lachnospirales</taxon>
        <taxon>Cellulosilyticaceae</taxon>
        <taxon>Cellulosilyticum</taxon>
    </lineage>
</organism>
<proteinExistence type="predicted"/>
<protein>
    <submittedName>
        <fullName evidence="1">Uncharacterized protein</fullName>
    </submittedName>
</protein>
<accession>F2JNC7</accession>
<keyword evidence="2" id="KW-1185">Reference proteome</keyword>
<dbReference type="KEGG" id="cle:Clole_1860"/>
<dbReference type="STRING" id="642492.Clole_1860"/>
<dbReference type="HOGENOM" id="CLU_189147_0_0_9"/>
<name>F2JNC7_CELLD</name>
<gene>
    <name evidence="1" type="ordered locus">Clole_1860</name>
</gene>
<evidence type="ECO:0000313" key="2">
    <source>
        <dbReference type="Proteomes" id="UP000008467"/>
    </source>
</evidence>
<reference evidence="1 2" key="1">
    <citation type="journal article" date="2011" name="J. Bacteriol.">
        <title>Complete genome sequence of the cellulose-degrading bacterium Cellulosilyticum lentocellum.</title>
        <authorList>
            <consortium name="US DOE Joint Genome Institute"/>
            <person name="Miller D.A."/>
            <person name="Suen G."/>
            <person name="Bruce D."/>
            <person name="Copeland A."/>
            <person name="Cheng J.F."/>
            <person name="Detter C."/>
            <person name="Goodwin L.A."/>
            <person name="Han C.S."/>
            <person name="Hauser L.J."/>
            <person name="Land M.L."/>
            <person name="Lapidus A."/>
            <person name="Lucas S."/>
            <person name="Meincke L."/>
            <person name="Pitluck S."/>
            <person name="Tapia R."/>
            <person name="Teshima H."/>
            <person name="Woyke T."/>
            <person name="Fox B.G."/>
            <person name="Angert E.R."/>
            <person name="Currie C.R."/>
        </authorList>
    </citation>
    <scope>NUCLEOTIDE SEQUENCE [LARGE SCALE GENOMIC DNA]</scope>
    <source>
        <strain evidence="2">ATCC 49066 / DSM 5427 / NCIMB 11756 / RHM5</strain>
    </source>
</reference>
<evidence type="ECO:0000313" key="1">
    <source>
        <dbReference type="EMBL" id="ADZ83581.1"/>
    </source>
</evidence>
<dbReference type="EMBL" id="CP002582">
    <property type="protein sequence ID" value="ADZ83581.1"/>
    <property type="molecule type" value="Genomic_DNA"/>
</dbReference>
<dbReference type="eggNOG" id="ENOG50327ZX">
    <property type="taxonomic scope" value="Bacteria"/>
</dbReference>
<dbReference type="RefSeq" id="WP_013656878.1">
    <property type="nucleotide sequence ID" value="NC_015275.1"/>
</dbReference>
<dbReference type="Proteomes" id="UP000008467">
    <property type="component" value="Chromosome"/>
</dbReference>
<dbReference type="AlphaFoldDB" id="F2JNC7"/>
<sequence>MLEAIKVHLGIVADDEDVNKNITLKIEVVKSYLKEAGAKIEEEDNQLIGCVAIGVNDLLNNTYGKTEFSPAFFILARQLCRG</sequence>